<comment type="caution">
    <text evidence="1">The sequence shown here is derived from an EMBL/GenBank/DDBJ whole genome shotgun (WGS) entry which is preliminary data.</text>
</comment>
<dbReference type="EMBL" id="BRPK01000011">
    <property type="protein sequence ID" value="GLB42390.1"/>
    <property type="molecule type" value="Genomic_DNA"/>
</dbReference>
<keyword evidence="2" id="KW-1185">Reference proteome</keyword>
<protein>
    <submittedName>
        <fullName evidence="1">Uncharacterized protein</fullName>
    </submittedName>
</protein>
<dbReference type="AlphaFoldDB" id="A0A9P3PT84"/>
<gene>
    <name evidence="1" type="ORF">LshimejAT787_1104050</name>
</gene>
<name>A0A9P3PT84_LYOSH</name>
<accession>A0A9P3PT84</accession>
<sequence>MPPLRFKVYDVDPDSTRSWMRVYDINGATSFKALFTYDHITNANVSPFFSLFKVLWKLAREDLENGPTFALLVVEEVDNWLRQSINSRMLINAIAYWCT</sequence>
<evidence type="ECO:0000313" key="2">
    <source>
        <dbReference type="Proteomes" id="UP001063166"/>
    </source>
</evidence>
<organism evidence="1 2">
    <name type="scientific">Lyophyllum shimeji</name>
    <name type="common">Hon-shimeji</name>
    <name type="synonym">Tricholoma shimeji</name>
    <dbReference type="NCBI Taxonomy" id="47721"/>
    <lineage>
        <taxon>Eukaryota</taxon>
        <taxon>Fungi</taxon>
        <taxon>Dikarya</taxon>
        <taxon>Basidiomycota</taxon>
        <taxon>Agaricomycotina</taxon>
        <taxon>Agaricomycetes</taxon>
        <taxon>Agaricomycetidae</taxon>
        <taxon>Agaricales</taxon>
        <taxon>Tricholomatineae</taxon>
        <taxon>Lyophyllaceae</taxon>
        <taxon>Lyophyllum</taxon>
    </lineage>
</organism>
<reference evidence="1" key="1">
    <citation type="submission" date="2022-07" db="EMBL/GenBank/DDBJ databases">
        <title>The genome of Lyophyllum shimeji provides insight into the initial evolution of ectomycorrhizal fungal genome.</title>
        <authorList>
            <person name="Kobayashi Y."/>
            <person name="Shibata T."/>
            <person name="Hirakawa H."/>
            <person name="Shigenobu S."/>
            <person name="Nishiyama T."/>
            <person name="Yamada A."/>
            <person name="Hasebe M."/>
            <person name="Kawaguchi M."/>
        </authorList>
    </citation>
    <scope>NUCLEOTIDE SEQUENCE</scope>
    <source>
        <strain evidence="1">AT787</strain>
    </source>
</reference>
<evidence type="ECO:0000313" key="1">
    <source>
        <dbReference type="EMBL" id="GLB42390.1"/>
    </source>
</evidence>
<proteinExistence type="predicted"/>
<dbReference type="Proteomes" id="UP001063166">
    <property type="component" value="Unassembled WGS sequence"/>
</dbReference>